<evidence type="ECO:0000313" key="1">
    <source>
        <dbReference type="EMBL" id="RCR66716.1"/>
    </source>
</evidence>
<evidence type="ECO:0000313" key="2">
    <source>
        <dbReference type="Proteomes" id="UP000253383"/>
    </source>
</evidence>
<dbReference type="PROSITE" id="PS51257">
    <property type="entry name" value="PROKAR_LIPOPROTEIN"/>
    <property type="match status" value="1"/>
</dbReference>
<accession>A0A368JI43</accession>
<organism evidence="1 2">
    <name type="scientific">Larkinella punicea</name>
    <dbReference type="NCBI Taxonomy" id="2315727"/>
    <lineage>
        <taxon>Bacteria</taxon>
        <taxon>Pseudomonadati</taxon>
        <taxon>Bacteroidota</taxon>
        <taxon>Cytophagia</taxon>
        <taxon>Cytophagales</taxon>
        <taxon>Spirosomataceae</taxon>
        <taxon>Larkinella</taxon>
    </lineage>
</organism>
<keyword evidence="2" id="KW-1185">Reference proteome</keyword>
<reference evidence="1 2" key="1">
    <citation type="submission" date="2018-07" db="EMBL/GenBank/DDBJ databases">
        <title>Genome analysis of Larkinella rosea.</title>
        <authorList>
            <person name="Zhou Z."/>
            <person name="Wang G."/>
        </authorList>
    </citation>
    <scope>NUCLEOTIDE SEQUENCE [LARGE SCALE GENOMIC DNA]</scope>
    <source>
        <strain evidence="2">zzj9</strain>
    </source>
</reference>
<name>A0A368JI43_9BACT</name>
<proteinExistence type="predicted"/>
<dbReference type="EMBL" id="QOWE01000025">
    <property type="protein sequence ID" value="RCR66716.1"/>
    <property type="molecule type" value="Genomic_DNA"/>
</dbReference>
<protein>
    <submittedName>
        <fullName evidence="1">Uncharacterized protein</fullName>
    </submittedName>
</protein>
<comment type="caution">
    <text evidence="1">The sequence shown here is derived from an EMBL/GenBank/DDBJ whole genome shotgun (WGS) entry which is preliminary data.</text>
</comment>
<sequence length="153" mass="17257">MKCILSLIVPLAFSLGACSRSDQKDPLLEEAAKFHNEATQIQAVIEPQIEQIDSLKILLANRTEPVALATVTTLDSLKKAFEQWEENLVEVPGMPHEHHHEHGKHEHHHHADATLKDLPADKMRDLQLGILDNIRQIQERTDAAFSQVTSILR</sequence>
<dbReference type="AlphaFoldDB" id="A0A368JI43"/>
<gene>
    <name evidence="1" type="ORF">DUE52_25815</name>
</gene>
<dbReference type="Proteomes" id="UP000253383">
    <property type="component" value="Unassembled WGS sequence"/>
</dbReference>
<dbReference type="RefSeq" id="WP_114408964.1">
    <property type="nucleotide sequence ID" value="NZ_QOWE01000025.1"/>
</dbReference>
<dbReference type="OrthoDB" id="953626at2"/>